<evidence type="ECO:0000256" key="3">
    <source>
        <dbReference type="ARBA" id="ARBA00022517"/>
    </source>
</evidence>
<dbReference type="GO" id="GO:0006364">
    <property type="term" value="P:rRNA processing"/>
    <property type="evidence" value="ECO:0007669"/>
    <property type="project" value="TreeGrafter"/>
</dbReference>
<evidence type="ECO:0000256" key="5">
    <source>
        <dbReference type="ARBA" id="ARBA00023242"/>
    </source>
</evidence>
<comment type="caution">
    <text evidence="9">The sequence shown here is derived from an EMBL/GenBank/DDBJ whole genome shotgun (WGS) entry which is preliminary data.</text>
</comment>
<evidence type="ECO:0000259" key="8">
    <source>
        <dbReference type="SMART" id="SM00363"/>
    </source>
</evidence>
<organism evidence="9 10">
    <name type="scientific">Heterostelium pallidum (strain ATCC 26659 / Pp 5 / PN500)</name>
    <name type="common">Cellular slime mold</name>
    <name type="synonym">Polysphondylium pallidum</name>
    <dbReference type="NCBI Taxonomy" id="670386"/>
    <lineage>
        <taxon>Eukaryota</taxon>
        <taxon>Amoebozoa</taxon>
        <taxon>Evosea</taxon>
        <taxon>Eumycetozoa</taxon>
        <taxon>Dictyostelia</taxon>
        <taxon>Acytosteliales</taxon>
        <taxon>Acytosteliaceae</taxon>
        <taxon>Heterostelium</taxon>
    </lineage>
</organism>
<dbReference type="SMART" id="SM00363">
    <property type="entry name" value="S4"/>
    <property type="match status" value="1"/>
</dbReference>
<name>D3BFX3_HETP5</name>
<dbReference type="InterPro" id="IPR022801">
    <property type="entry name" value="Ribosomal_uS4"/>
</dbReference>
<dbReference type="PROSITE" id="PS50889">
    <property type="entry name" value="S4"/>
    <property type="match status" value="1"/>
</dbReference>
<dbReference type="InterPro" id="IPR002942">
    <property type="entry name" value="S4_RNA-bd"/>
</dbReference>
<dbReference type="GO" id="GO:0030515">
    <property type="term" value="F:snoRNA binding"/>
    <property type="evidence" value="ECO:0007669"/>
    <property type="project" value="TreeGrafter"/>
</dbReference>
<evidence type="ECO:0000256" key="1">
    <source>
        <dbReference type="ARBA" id="ARBA00004604"/>
    </source>
</evidence>
<feature type="domain" description="RNA-binding S4" evidence="8">
    <location>
        <begin position="106"/>
        <end position="173"/>
    </location>
</feature>
<keyword evidence="5" id="KW-0539">Nucleus</keyword>
<keyword evidence="3" id="KW-0690">Ribosome biogenesis</keyword>
<evidence type="ECO:0000256" key="2">
    <source>
        <dbReference type="ARBA" id="ARBA00007465"/>
    </source>
</evidence>
<dbReference type="PANTHER" id="PTHR11831:SF1">
    <property type="entry name" value="U3 SMALL NUCLEOLAR RIBONUCLEOPROTEIN PROTEIN IMP3"/>
    <property type="match status" value="1"/>
</dbReference>
<dbReference type="InterPro" id="IPR001912">
    <property type="entry name" value="Ribosomal_uS4_N"/>
</dbReference>
<dbReference type="Pfam" id="PF01479">
    <property type="entry name" value="S4"/>
    <property type="match status" value="1"/>
</dbReference>
<gene>
    <name evidence="9" type="primary">imp3</name>
    <name evidence="9" type="ORF">PPL_07424</name>
</gene>
<dbReference type="Proteomes" id="UP000001396">
    <property type="component" value="Unassembled WGS sequence"/>
</dbReference>
<dbReference type="GO" id="GO:0019843">
    <property type="term" value="F:rRNA binding"/>
    <property type="evidence" value="ECO:0007669"/>
    <property type="project" value="InterPro"/>
</dbReference>
<evidence type="ECO:0000313" key="9">
    <source>
        <dbReference type="EMBL" id="EFA79733.1"/>
    </source>
</evidence>
<evidence type="ECO:0000313" key="10">
    <source>
        <dbReference type="Proteomes" id="UP000001396"/>
    </source>
</evidence>
<dbReference type="STRING" id="670386.D3BFX3"/>
<dbReference type="GeneID" id="31362905"/>
<keyword evidence="6 9" id="KW-0687">Ribonucleoprotein</keyword>
<dbReference type="RefSeq" id="XP_020431854.1">
    <property type="nucleotide sequence ID" value="XM_020578259.1"/>
</dbReference>
<comment type="similarity">
    <text evidence="2">Belongs to the universal ribosomal protein uS4 family.</text>
</comment>
<keyword evidence="10" id="KW-1185">Reference proteome</keyword>
<dbReference type="GO" id="GO:0032040">
    <property type="term" value="C:small-subunit processome"/>
    <property type="evidence" value="ECO:0007669"/>
    <property type="project" value="TreeGrafter"/>
</dbReference>
<dbReference type="GO" id="GO:0034457">
    <property type="term" value="C:Mpp10 complex"/>
    <property type="evidence" value="ECO:0007669"/>
    <property type="project" value="TreeGrafter"/>
</dbReference>
<evidence type="ECO:0000256" key="6">
    <source>
        <dbReference type="ARBA" id="ARBA00023274"/>
    </source>
</evidence>
<dbReference type="CDD" id="cd00165">
    <property type="entry name" value="S4"/>
    <property type="match status" value="1"/>
</dbReference>
<dbReference type="AlphaFoldDB" id="D3BFX3"/>
<proteinExistence type="inferred from homology"/>
<dbReference type="Pfam" id="PF00163">
    <property type="entry name" value="Ribosomal_S4"/>
    <property type="match status" value="1"/>
</dbReference>
<protein>
    <submittedName>
        <fullName evidence="9">U3 small nucleolar ribonucleoprotein protein</fullName>
    </submittedName>
</protein>
<dbReference type="InParanoid" id="D3BFX3"/>
<dbReference type="GO" id="GO:0042274">
    <property type="term" value="P:ribosomal small subunit biogenesis"/>
    <property type="evidence" value="ECO:0007669"/>
    <property type="project" value="TreeGrafter"/>
</dbReference>
<sequence length="181" mass="21172">MVRPLKYHEQKLLKKHNFVHYRKENVKDVENINRFGLTGKEEYAAYTKLVGSIQKILHLVQELDDKDPMKKQITDTLCEKLYDMGVIDSKTTFSLTKICQASFCRRRINVLLVQLKYAQNLANAASIVQHGHIRIGPEVITDPALIVTRKFQDLLTWVDNSSMRKKVLQYNNEYDDYELLQ</sequence>
<comment type="subcellular location">
    <subcellularLocation>
        <location evidence="1">Nucleus</location>
        <location evidence="1">Nucleolus</location>
    </subcellularLocation>
</comment>
<dbReference type="OMA" id="FRIKHEQ"/>
<dbReference type="EMBL" id="ADBJ01000032">
    <property type="protein sequence ID" value="EFA79733.1"/>
    <property type="molecule type" value="Genomic_DNA"/>
</dbReference>
<dbReference type="PANTHER" id="PTHR11831">
    <property type="entry name" value="30S 40S RIBOSOMAL PROTEIN"/>
    <property type="match status" value="1"/>
</dbReference>
<reference evidence="9 10" key="1">
    <citation type="journal article" date="2011" name="Genome Res.">
        <title>Phylogeny-wide analysis of social amoeba genomes highlights ancient origins for complex intercellular communication.</title>
        <authorList>
            <person name="Heidel A.J."/>
            <person name="Lawal H.M."/>
            <person name="Felder M."/>
            <person name="Schilde C."/>
            <person name="Helps N.R."/>
            <person name="Tunggal B."/>
            <person name="Rivero F."/>
            <person name="John U."/>
            <person name="Schleicher M."/>
            <person name="Eichinger L."/>
            <person name="Platzer M."/>
            <person name="Noegel A.A."/>
            <person name="Schaap P."/>
            <person name="Gloeckner G."/>
        </authorList>
    </citation>
    <scope>NUCLEOTIDE SEQUENCE [LARGE SCALE GENOMIC DNA]</scope>
    <source>
        <strain evidence="10">ATCC 26659 / Pp 5 / PN500</strain>
    </source>
</reference>
<dbReference type="SUPFAM" id="SSF55174">
    <property type="entry name" value="Alpha-L RNA-binding motif"/>
    <property type="match status" value="1"/>
</dbReference>
<evidence type="ECO:0000256" key="7">
    <source>
        <dbReference type="PROSITE-ProRule" id="PRU00182"/>
    </source>
</evidence>
<dbReference type="FunCoup" id="D3BFX3">
    <property type="interactions" value="242"/>
</dbReference>
<accession>D3BFX3</accession>
<keyword evidence="4 7" id="KW-0694">RNA-binding</keyword>
<evidence type="ECO:0000256" key="4">
    <source>
        <dbReference type="ARBA" id="ARBA00022884"/>
    </source>
</evidence>